<dbReference type="OrthoDB" id="3681249at2"/>
<protein>
    <submittedName>
        <fullName evidence="2">RNA polymerase subunit sigma-24</fullName>
    </submittedName>
</protein>
<reference evidence="2 3" key="1">
    <citation type="submission" date="2018-01" db="EMBL/GenBank/DDBJ databases">
        <title>Draft genome sequence of Jishengella endophytica.</title>
        <authorList>
            <person name="Sahin N."/>
            <person name="Ay H."/>
            <person name="Saygin H."/>
        </authorList>
    </citation>
    <scope>NUCLEOTIDE SEQUENCE [LARGE SCALE GENOMIC DNA]</scope>
    <source>
        <strain evidence="2 3">DSM 45430</strain>
    </source>
</reference>
<organism evidence="2 3">
    <name type="scientific">Micromonospora endophytica</name>
    <dbReference type="NCBI Taxonomy" id="515350"/>
    <lineage>
        <taxon>Bacteria</taxon>
        <taxon>Bacillati</taxon>
        <taxon>Actinomycetota</taxon>
        <taxon>Actinomycetes</taxon>
        <taxon>Micromonosporales</taxon>
        <taxon>Micromonosporaceae</taxon>
        <taxon>Micromonospora</taxon>
    </lineage>
</organism>
<proteinExistence type="predicted"/>
<keyword evidence="3" id="KW-1185">Reference proteome</keyword>
<dbReference type="SUPFAM" id="SSF88659">
    <property type="entry name" value="Sigma3 and sigma4 domains of RNA polymerase sigma factors"/>
    <property type="match status" value="1"/>
</dbReference>
<gene>
    <name evidence="2" type="ORF">C1I93_03760</name>
</gene>
<feature type="compositionally biased region" description="Basic and acidic residues" evidence="1">
    <location>
        <begin position="260"/>
        <end position="269"/>
    </location>
</feature>
<sequence length="280" mass="30706">MTGEVGRISTIQDPFELLREATARMSAAQAEVTELARLRRRVIQELHDGGMSYADIAQQVGLTRGRIHQIRHGGPAPEGAFLGQGTVTIITPVKQEVIKSRPVVAIEDMTAAQRLGDLARSFGLEPSFESIPVGGEIDLNRPNLVVICGPRISTHVAQVLAQDPTLQFERADDGPWTLVDRTTGEVYRSGQDQKPHSHWDVAYLGRLPRPDRKGSLVVFTGIHPPGSLGVVQLLCTRIGELYNEVKTAHFSALVGTEYDPDSHEPRHVELLTPLRPLADD</sequence>
<evidence type="ECO:0000313" key="3">
    <source>
        <dbReference type="Proteomes" id="UP000248627"/>
    </source>
</evidence>
<dbReference type="RefSeq" id="WP_111241799.1">
    <property type="nucleotide sequence ID" value="NZ_AP023358.1"/>
</dbReference>
<feature type="region of interest" description="Disordered" evidence="1">
    <location>
        <begin position="257"/>
        <end position="280"/>
    </location>
</feature>
<dbReference type="AlphaFoldDB" id="A0A2W2DSE4"/>
<evidence type="ECO:0000313" key="2">
    <source>
        <dbReference type="EMBL" id="PZG00057.1"/>
    </source>
</evidence>
<dbReference type="EMBL" id="POTX01000014">
    <property type="protein sequence ID" value="PZG00057.1"/>
    <property type="molecule type" value="Genomic_DNA"/>
</dbReference>
<name>A0A2W2DSE4_9ACTN</name>
<dbReference type="Proteomes" id="UP000248627">
    <property type="component" value="Unassembled WGS sequence"/>
</dbReference>
<comment type="caution">
    <text evidence="2">The sequence shown here is derived from an EMBL/GenBank/DDBJ whole genome shotgun (WGS) entry which is preliminary data.</text>
</comment>
<evidence type="ECO:0000256" key="1">
    <source>
        <dbReference type="SAM" id="MobiDB-lite"/>
    </source>
</evidence>
<dbReference type="InterPro" id="IPR013324">
    <property type="entry name" value="RNA_pol_sigma_r3/r4-like"/>
</dbReference>
<accession>A0A2W2DSE4</accession>